<name>A0A136ILJ0_9PEZI</name>
<evidence type="ECO:0000313" key="3">
    <source>
        <dbReference type="Proteomes" id="UP000070501"/>
    </source>
</evidence>
<dbReference type="EMBL" id="KQ964274">
    <property type="protein sequence ID" value="KXJ85826.1"/>
    <property type="molecule type" value="Genomic_DNA"/>
</dbReference>
<organism evidence="2 3">
    <name type="scientific">Microdochium bolleyi</name>
    <dbReference type="NCBI Taxonomy" id="196109"/>
    <lineage>
        <taxon>Eukaryota</taxon>
        <taxon>Fungi</taxon>
        <taxon>Dikarya</taxon>
        <taxon>Ascomycota</taxon>
        <taxon>Pezizomycotina</taxon>
        <taxon>Sordariomycetes</taxon>
        <taxon>Xylariomycetidae</taxon>
        <taxon>Xylariales</taxon>
        <taxon>Microdochiaceae</taxon>
        <taxon>Microdochium</taxon>
    </lineage>
</organism>
<gene>
    <name evidence="2" type="ORF">Micbo1qcDRAFT_169103</name>
</gene>
<evidence type="ECO:0000256" key="1">
    <source>
        <dbReference type="SAM" id="MobiDB-lite"/>
    </source>
</evidence>
<protein>
    <submittedName>
        <fullName evidence="2">Uncharacterized protein</fullName>
    </submittedName>
</protein>
<keyword evidence="3" id="KW-1185">Reference proteome</keyword>
<evidence type="ECO:0000313" key="2">
    <source>
        <dbReference type="EMBL" id="KXJ85826.1"/>
    </source>
</evidence>
<feature type="region of interest" description="Disordered" evidence="1">
    <location>
        <begin position="47"/>
        <end position="73"/>
    </location>
</feature>
<dbReference type="AlphaFoldDB" id="A0A136ILJ0"/>
<feature type="compositionally biased region" description="Basic and acidic residues" evidence="1">
    <location>
        <begin position="47"/>
        <end position="66"/>
    </location>
</feature>
<sequence length="73" mass="8717">MLHQRPYMDFQRKLLGPRVAPLRPSPPQRRLAQELLQRSDRHYAVGREEQTNLQLHDEQAVTRDWSRSSIKAR</sequence>
<reference evidence="3" key="1">
    <citation type="submission" date="2016-02" db="EMBL/GenBank/DDBJ databases">
        <title>Draft genome sequence of Microdochium bolleyi, a fungal endophyte of beachgrass.</title>
        <authorList>
            <consortium name="DOE Joint Genome Institute"/>
            <person name="David A.S."/>
            <person name="May G."/>
            <person name="Haridas S."/>
            <person name="Lim J."/>
            <person name="Wang M."/>
            <person name="Labutti K."/>
            <person name="Lipzen A."/>
            <person name="Barry K."/>
            <person name="Grigoriev I.V."/>
        </authorList>
    </citation>
    <scope>NUCLEOTIDE SEQUENCE [LARGE SCALE GENOMIC DNA]</scope>
    <source>
        <strain evidence="3">J235TASD1</strain>
    </source>
</reference>
<dbReference type="InParanoid" id="A0A136ILJ0"/>
<proteinExistence type="predicted"/>
<dbReference type="Proteomes" id="UP000070501">
    <property type="component" value="Unassembled WGS sequence"/>
</dbReference>
<accession>A0A136ILJ0</accession>